<proteinExistence type="predicted"/>
<keyword evidence="1" id="KW-1133">Transmembrane helix</keyword>
<organism evidence="3">
    <name type="scientific">Coccidioides posadasii (strain RMSCC 757 / Silveira)</name>
    <name type="common">Valley fever fungus</name>
    <dbReference type="NCBI Taxonomy" id="443226"/>
    <lineage>
        <taxon>Eukaryota</taxon>
        <taxon>Fungi</taxon>
        <taxon>Dikarya</taxon>
        <taxon>Ascomycota</taxon>
        <taxon>Pezizomycotina</taxon>
        <taxon>Eurotiomycetes</taxon>
        <taxon>Eurotiomycetidae</taxon>
        <taxon>Onygenales</taxon>
        <taxon>Onygenaceae</taxon>
        <taxon>Coccidioides</taxon>
    </lineage>
</organism>
<accession>E9DFS3</accession>
<dbReference type="EMBL" id="GL636504">
    <property type="protein sequence ID" value="EFW14665.1"/>
    <property type="molecule type" value="Genomic_DNA"/>
</dbReference>
<keyword evidence="1" id="KW-0472">Membrane</keyword>
<evidence type="ECO:0000256" key="1">
    <source>
        <dbReference type="SAM" id="Phobius"/>
    </source>
</evidence>
<feature type="transmembrane region" description="Helical" evidence="1">
    <location>
        <begin position="43"/>
        <end position="60"/>
    </location>
</feature>
<sequence length="97" mass="11161">MYGDALGSMYLRGTTLRWNCRDGYLPGTDQGHGWPAPATCLPLSQAFFFFFFLLGAGGWGTRVWPVEATDINTHGEKKKKKFFYPFFFFPFIFFILP</sequence>
<evidence type="ECO:0000313" key="2">
    <source>
        <dbReference type="EMBL" id="EFW14665.1"/>
    </source>
</evidence>
<gene>
    <name evidence="2" type="ORF">CPSG_08672</name>
</gene>
<dbReference type="Proteomes" id="UP000002497">
    <property type="component" value="Unassembled WGS sequence"/>
</dbReference>
<reference evidence="3" key="1">
    <citation type="journal article" date="2010" name="Genome Res.">
        <title>Population genomic sequencing of Coccidioides fungi reveals recent hybridization and transposon control.</title>
        <authorList>
            <person name="Neafsey D.E."/>
            <person name="Barker B.M."/>
            <person name="Sharpton T.J."/>
            <person name="Stajich J.E."/>
            <person name="Park D.J."/>
            <person name="Whiston E."/>
            <person name="Hung C.-Y."/>
            <person name="McMahan C."/>
            <person name="White J."/>
            <person name="Sykes S."/>
            <person name="Heiman D."/>
            <person name="Young S."/>
            <person name="Zeng Q."/>
            <person name="Abouelleil A."/>
            <person name="Aftuck L."/>
            <person name="Bessette D."/>
            <person name="Brown A."/>
            <person name="FitzGerald M."/>
            <person name="Lui A."/>
            <person name="Macdonald J.P."/>
            <person name="Priest M."/>
            <person name="Orbach M.J."/>
            <person name="Galgiani J.N."/>
            <person name="Kirkland T.N."/>
            <person name="Cole G.T."/>
            <person name="Birren B.W."/>
            <person name="Henn M.R."/>
            <person name="Taylor J.W."/>
            <person name="Rounsley S.D."/>
        </authorList>
    </citation>
    <scope>NUCLEOTIDE SEQUENCE [LARGE SCALE GENOMIC DNA]</scope>
    <source>
        <strain evidence="3">RMSCC 757 / Silveira</strain>
    </source>
</reference>
<name>E9DFS3_COCPS</name>
<dbReference type="VEuPathDB" id="FungiDB:CPSG_08672"/>
<feature type="transmembrane region" description="Helical" evidence="1">
    <location>
        <begin position="81"/>
        <end position="96"/>
    </location>
</feature>
<dbReference type="HOGENOM" id="CLU_2346527_0_0_1"/>
<keyword evidence="1" id="KW-0812">Transmembrane</keyword>
<evidence type="ECO:0000313" key="3">
    <source>
        <dbReference type="Proteomes" id="UP000002497"/>
    </source>
</evidence>
<protein>
    <submittedName>
        <fullName evidence="2">Uncharacterized protein</fullName>
    </submittedName>
</protein>
<dbReference type="AlphaFoldDB" id="E9DFS3"/>
<reference evidence="3" key="2">
    <citation type="submission" date="2010-03" db="EMBL/GenBank/DDBJ databases">
        <title>The genome sequence of Coccidioides posadasii strain Silveira.</title>
        <authorList>
            <consortium name="The Broad Institute Genome Sequencing Center for Infectious Disease"/>
            <person name="Neafsey D."/>
            <person name="Orbach M."/>
            <person name="Henn M.R."/>
            <person name="Cole G.T."/>
            <person name="Galgiani J."/>
            <person name="Gardner M.J."/>
            <person name="Kirkland T.N."/>
            <person name="Taylor J.W."/>
            <person name="Young S.K."/>
            <person name="Zeng Q."/>
            <person name="Koehrsen M."/>
            <person name="Alvarado L."/>
            <person name="Berlin A."/>
            <person name="Borenstein D."/>
            <person name="Chapman S.B."/>
            <person name="Chen Z."/>
            <person name="Engels R."/>
            <person name="Freedman E."/>
            <person name="Gellesch M."/>
            <person name="Goldberg J."/>
            <person name="Griggs A."/>
            <person name="Gujja S."/>
            <person name="Heilman E."/>
            <person name="Heiman D."/>
            <person name="Howarth C."/>
            <person name="Jen D."/>
            <person name="Larson L."/>
            <person name="Mehta T."/>
            <person name="Neiman D."/>
            <person name="Park D."/>
            <person name="Pearson M."/>
            <person name="Richards J."/>
            <person name="Roberts A."/>
            <person name="Saif S."/>
            <person name="Shea T."/>
            <person name="Shenoy N."/>
            <person name="Sisk P."/>
            <person name="Stolte C."/>
            <person name="Sykes S."/>
            <person name="Walk T."/>
            <person name="White J."/>
            <person name="Yandava C."/>
            <person name="Haas B."/>
            <person name="Nusbaum C."/>
            <person name="Birren B."/>
        </authorList>
    </citation>
    <scope>NUCLEOTIDE SEQUENCE [LARGE SCALE GENOMIC DNA]</scope>
    <source>
        <strain evidence="3">RMSCC 757 / Silveira</strain>
    </source>
</reference>
<keyword evidence="3" id="KW-1185">Reference proteome</keyword>